<dbReference type="GO" id="GO:0006383">
    <property type="term" value="P:transcription by RNA polymerase III"/>
    <property type="evidence" value="ECO:0007669"/>
    <property type="project" value="InterPro"/>
</dbReference>
<feature type="compositionally biased region" description="Basic and acidic residues" evidence="4">
    <location>
        <begin position="14"/>
        <end position="24"/>
    </location>
</feature>
<comment type="similarity">
    <text evidence="2">Belongs to the eukaryotic RPC7 RNA polymerase subunit family.</text>
</comment>
<feature type="region of interest" description="Disordered" evidence="4">
    <location>
        <begin position="181"/>
        <end position="282"/>
    </location>
</feature>
<feature type="region of interest" description="Disordered" evidence="4">
    <location>
        <begin position="1"/>
        <end position="31"/>
    </location>
</feature>
<gene>
    <name evidence="5" type="ORF">OJAV_G00163970</name>
</gene>
<evidence type="ECO:0000313" key="6">
    <source>
        <dbReference type="Proteomes" id="UP000283210"/>
    </source>
</evidence>
<evidence type="ECO:0000256" key="4">
    <source>
        <dbReference type="SAM" id="MobiDB-lite"/>
    </source>
</evidence>
<accession>A0A437CKG3</accession>
<proteinExistence type="inferred from homology"/>
<evidence type="ECO:0008006" key="7">
    <source>
        <dbReference type="Google" id="ProtNLM"/>
    </source>
</evidence>
<dbReference type="InterPro" id="IPR024661">
    <property type="entry name" value="RNA_pol_III_Rpc31"/>
</dbReference>
<name>A0A437CKG3_ORYJA</name>
<feature type="compositionally biased region" description="Acidic residues" evidence="4">
    <location>
        <begin position="237"/>
        <end position="257"/>
    </location>
</feature>
<feature type="compositionally biased region" description="Acidic residues" evidence="4">
    <location>
        <begin position="265"/>
        <end position="282"/>
    </location>
</feature>
<evidence type="ECO:0000313" key="5">
    <source>
        <dbReference type="EMBL" id="RVE63252.1"/>
    </source>
</evidence>
<dbReference type="PANTHER" id="PTHR15367">
    <property type="entry name" value="DNA-DIRECTED RNA POLYMERASE III"/>
    <property type="match status" value="1"/>
</dbReference>
<feature type="compositionally biased region" description="Basic and acidic residues" evidence="4">
    <location>
        <begin position="201"/>
        <end position="222"/>
    </location>
</feature>
<reference evidence="5 6" key="1">
    <citation type="submission" date="2018-11" db="EMBL/GenBank/DDBJ databases">
        <authorList>
            <person name="Lopez-Roques C."/>
            <person name="Donnadieu C."/>
            <person name="Bouchez O."/>
            <person name="Klopp C."/>
            <person name="Cabau C."/>
            <person name="Zahm M."/>
        </authorList>
    </citation>
    <scope>NUCLEOTIDE SEQUENCE [LARGE SCALE GENOMIC DNA]</scope>
    <source>
        <strain evidence="5">RS831</strain>
        <tissue evidence="5">Whole body</tissue>
    </source>
</reference>
<comment type="subcellular location">
    <subcellularLocation>
        <location evidence="1">Nucleus</location>
    </subcellularLocation>
</comment>
<dbReference type="EMBL" id="CM012452">
    <property type="protein sequence ID" value="RVE63252.1"/>
    <property type="molecule type" value="Genomic_DNA"/>
</dbReference>
<dbReference type="PANTHER" id="PTHR15367:SF4">
    <property type="entry name" value="DNA-DIRECTED RNA POLYMERASE III SUBUNIT RPC7-LIKE"/>
    <property type="match status" value="1"/>
</dbReference>
<evidence type="ECO:0000256" key="3">
    <source>
        <dbReference type="ARBA" id="ARBA00023242"/>
    </source>
</evidence>
<dbReference type="GO" id="GO:0005666">
    <property type="term" value="C:RNA polymerase III complex"/>
    <property type="evidence" value="ECO:0007669"/>
    <property type="project" value="TreeGrafter"/>
</dbReference>
<evidence type="ECO:0000256" key="1">
    <source>
        <dbReference type="ARBA" id="ARBA00004123"/>
    </source>
</evidence>
<dbReference type="AlphaFoldDB" id="A0A437CKG3"/>
<reference evidence="5 6" key="2">
    <citation type="submission" date="2019-01" db="EMBL/GenBank/DDBJ databases">
        <title>A chromosome length genome reference of the Java medaka (oryzias javanicus).</title>
        <authorList>
            <person name="Herpin A."/>
            <person name="Takehana Y."/>
            <person name="Naruse K."/>
            <person name="Ansai S."/>
            <person name="Kawaguchi M."/>
        </authorList>
    </citation>
    <scope>NUCLEOTIDE SEQUENCE [LARGE SCALE GENOMIC DNA]</scope>
    <source>
        <strain evidence="5">RS831</strain>
        <tissue evidence="5">Whole body</tissue>
    </source>
</reference>
<sequence>MQARAMKLKPLPFRTEHGARRGDARSASPISRSISASSARFCSQWPLIGRVRFCLRSSSMAGRGRGRRAYGSDSCISRGEGLPPGLQQPTPVFPVMEQKPLPLAGGEEAEYLLALKQDFRGAMKTLPFFIKPAAAQRDVQRYSDKYHSGEQTNSLMDWNLGWRRFPRELQVHLRRRVREVPALSTADSSAPVQKKKKKKKKEEEEVLLKLETLEKKEEHEHSSDEEEGGGVKKKPEEEEGAEAEEEYDEEEFEEETDYIMSYFDNGEEFGGDSDDNMDEAIY</sequence>
<keyword evidence="3" id="KW-0539">Nucleus</keyword>
<evidence type="ECO:0000256" key="2">
    <source>
        <dbReference type="ARBA" id="ARBA00008352"/>
    </source>
</evidence>
<protein>
    <recommendedName>
        <fullName evidence="7">DNA-directed RNA polymerase III subunit</fullName>
    </recommendedName>
</protein>
<dbReference type="OrthoDB" id="5377312at2759"/>
<dbReference type="Proteomes" id="UP000283210">
    <property type="component" value="Chromosome 16"/>
</dbReference>
<dbReference type="Pfam" id="PF11705">
    <property type="entry name" value="RNA_pol_3_Rpc31"/>
    <property type="match status" value="1"/>
</dbReference>
<organism evidence="5 6">
    <name type="scientific">Oryzias javanicus</name>
    <name type="common">Javanese ricefish</name>
    <name type="synonym">Aplocheilus javanicus</name>
    <dbReference type="NCBI Taxonomy" id="123683"/>
    <lineage>
        <taxon>Eukaryota</taxon>
        <taxon>Metazoa</taxon>
        <taxon>Chordata</taxon>
        <taxon>Craniata</taxon>
        <taxon>Vertebrata</taxon>
        <taxon>Euteleostomi</taxon>
        <taxon>Actinopterygii</taxon>
        <taxon>Neopterygii</taxon>
        <taxon>Teleostei</taxon>
        <taxon>Neoteleostei</taxon>
        <taxon>Acanthomorphata</taxon>
        <taxon>Ovalentaria</taxon>
        <taxon>Atherinomorphae</taxon>
        <taxon>Beloniformes</taxon>
        <taxon>Adrianichthyidae</taxon>
        <taxon>Oryziinae</taxon>
        <taxon>Oryzias</taxon>
    </lineage>
</organism>
<keyword evidence="6" id="KW-1185">Reference proteome</keyword>